<keyword evidence="2" id="KW-1185">Reference proteome</keyword>
<protein>
    <submittedName>
        <fullName evidence="1">Uncharacterized protein</fullName>
    </submittedName>
</protein>
<evidence type="ECO:0000313" key="2">
    <source>
        <dbReference type="Proteomes" id="UP000784294"/>
    </source>
</evidence>
<proteinExistence type="predicted"/>
<organism evidence="1 2">
    <name type="scientific">Protopolystoma xenopodis</name>
    <dbReference type="NCBI Taxonomy" id="117903"/>
    <lineage>
        <taxon>Eukaryota</taxon>
        <taxon>Metazoa</taxon>
        <taxon>Spiralia</taxon>
        <taxon>Lophotrochozoa</taxon>
        <taxon>Platyhelminthes</taxon>
        <taxon>Monogenea</taxon>
        <taxon>Polyopisthocotylea</taxon>
        <taxon>Polystomatidea</taxon>
        <taxon>Polystomatidae</taxon>
        <taxon>Protopolystoma</taxon>
    </lineage>
</organism>
<evidence type="ECO:0000313" key="1">
    <source>
        <dbReference type="EMBL" id="VEL14847.1"/>
    </source>
</evidence>
<comment type="caution">
    <text evidence="1">The sequence shown here is derived from an EMBL/GenBank/DDBJ whole genome shotgun (WGS) entry which is preliminary data.</text>
</comment>
<sequence>MESGHGNRRSLPCSFALSKTISDHIDRDGSNHSGSVALSPFSTRGPLTHSQPFTDFPIQAGSLDELVDAPVSNVAVQPGTSNLANDKEVTSVVAAKLVPLPHLTSKLADVSATTSADLNAESPLGQTNTLQVASSRQIGKTNELMANVSCLIWTSSTVGKVK</sequence>
<dbReference type="AlphaFoldDB" id="A0A448WLQ4"/>
<reference evidence="1" key="1">
    <citation type="submission" date="2018-11" db="EMBL/GenBank/DDBJ databases">
        <authorList>
            <consortium name="Pathogen Informatics"/>
        </authorList>
    </citation>
    <scope>NUCLEOTIDE SEQUENCE</scope>
</reference>
<dbReference type="Proteomes" id="UP000784294">
    <property type="component" value="Unassembled WGS sequence"/>
</dbReference>
<gene>
    <name evidence="1" type="ORF">PXEA_LOCUS8287</name>
</gene>
<dbReference type="EMBL" id="CAAALY010022540">
    <property type="protein sequence ID" value="VEL14847.1"/>
    <property type="molecule type" value="Genomic_DNA"/>
</dbReference>
<name>A0A448WLQ4_9PLAT</name>
<accession>A0A448WLQ4</accession>